<dbReference type="EMBL" id="BLBS01000054">
    <property type="protein sequence ID" value="GET92169.1"/>
    <property type="molecule type" value="Genomic_DNA"/>
</dbReference>
<gene>
    <name evidence="1" type="ORF">LtaPh_3411600</name>
</gene>
<organism evidence="1 2">
    <name type="scientific">Leishmania tarentolae</name>
    <name type="common">Sauroleishmania tarentolae</name>
    <dbReference type="NCBI Taxonomy" id="5689"/>
    <lineage>
        <taxon>Eukaryota</taxon>
        <taxon>Discoba</taxon>
        <taxon>Euglenozoa</taxon>
        <taxon>Kinetoplastea</taxon>
        <taxon>Metakinetoplastina</taxon>
        <taxon>Trypanosomatida</taxon>
        <taxon>Trypanosomatidae</taxon>
        <taxon>Leishmaniinae</taxon>
        <taxon>Leishmania</taxon>
        <taxon>lizard Leishmania</taxon>
    </lineage>
</organism>
<reference evidence="1" key="1">
    <citation type="submission" date="2019-11" db="EMBL/GenBank/DDBJ databases">
        <title>Leishmania tarentolae CDS.</title>
        <authorList>
            <person name="Goto Y."/>
            <person name="Yamagishi J."/>
        </authorList>
    </citation>
    <scope>NUCLEOTIDE SEQUENCE [LARGE SCALE GENOMIC DNA]</scope>
    <source>
        <strain evidence="1">Parrot Tar II</strain>
    </source>
</reference>
<dbReference type="AlphaFoldDB" id="A0A640KXD1"/>
<protein>
    <submittedName>
        <fullName evidence="1">Unspecified product</fullName>
    </submittedName>
</protein>
<keyword evidence="2" id="KW-1185">Reference proteome</keyword>
<comment type="caution">
    <text evidence="1">The sequence shown here is derived from an EMBL/GenBank/DDBJ whole genome shotgun (WGS) entry which is preliminary data.</text>
</comment>
<dbReference type="VEuPathDB" id="TriTrypDB:LtaPh_3411600"/>
<evidence type="ECO:0000313" key="2">
    <source>
        <dbReference type="Proteomes" id="UP000419144"/>
    </source>
</evidence>
<evidence type="ECO:0000313" key="1">
    <source>
        <dbReference type="EMBL" id="GET92169.1"/>
    </source>
</evidence>
<sequence length="58" mass="6259">MPASCMAPCSSGDVVDGVALGRRGAVSTLVPRTWWAECPRDWKALHPVRTHCPLVWGA</sequence>
<dbReference type="Proteomes" id="UP000419144">
    <property type="component" value="Unassembled WGS sequence"/>
</dbReference>
<accession>A0A640KXD1</accession>
<proteinExistence type="predicted"/>
<name>A0A640KXD1_LEITA</name>